<gene>
    <name evidence="1" type="ORF">BRAPAZ1V2_A07P14440.2</name>
</gene>
<name>A0A8D9HLI2_BRACM</name>
<organism evidence="1 2">
    <name type="scientific">Brassica campestris</name>
    <name type="common">Field mustard</name>
    <dbReference type="NCBI Taxonomy" id="3711"/>
    <lineage>
        <taxon>Eukaryota</taxon>
        <taxon>Viridiplantae</taxon>
        <taxon>Streptophyta</taxon>
        <taxon>Embryophyta</taxon>
        <taxon>Tracheophyta</taxon>
        <taxon>Spermatophyta</taxon>
        <taxon>Magnoliopsida</taxon>
        <taxon>eudicotyledons</taxon>
        <taxon>Gunneridae</taxon>
        <taxon>Pentapetalae</taxon>
        <taxon>rosids</taxon>
        <taxon>malvids</taxon>
        <taxon>Brassicales</taxon>
        <taxon>Brassicaceae</taxon>
        <taxon>Brassiceae</taxon>
        <taxon>Brassica</taxon>
    </lineage>
</organism>
<evidence type="ECO:0000313" key="1">
    <source>
        <dbReference type="EMBL" id="CAG7901800.1"/>
    </source>
</evidence>
<accession>A0A8D9HLI2</accession>
<dbReference type="Gramene" id="A07p14440.2_BraZ1">
    <property type="protein sequence ID" value="A07p14440.2_BraZ1.CDS"/>
    <property type="gene ID" value="A07g14440.2_BraZ1"/>
</dbReference>
<protein>
    <submittedName>
        <fullName evidence="1">Uncharacterized protein</fullName>
    </submittedName>
</protein>
<evidence type="ECO:0000313" key="2">
    <source>
        <dbReference type="Proteomes" id="UP000694005"/>
    </source>
</evidence>
<reference evidence="1 2" key="1">
    <citation type="submission" date="2021-07" db="EMBL/GenBank/DDBJ databases">
        <authorList>
            <consortium name="Genoscope - CEA"/>
            <person name="William W."/>
        </authorList>
    </citation>
    <scope>NUCLEOTIDE SEQUENCE [LARGE SCALE GENOMIC DNA]</scope>
</reference>
<dbReference type="EMBL" id="LS974623">
    <property type="protein sequence ID" value="CAG7901800.1"/>
    <property type="molecule type" value="Genomic_DNA"/>
</dbReference>
<sequence length="107" mass="12344">MPPKDDNSEESVKLFLSTVSAAEMFSVRAALSWLRFCFVNGKKWRIFFCVYRQVKQKSPMVAQKNVFSSFFESAADYTVSQSSAPTLPLMLTMKPLVRFTQRMTLRK</sequence>
<proteinExistence type="predicted"/>
<dbReference type="Proteomes" id="UP000694005">
    <property type="component" value="Chromosome A07"/>
</dbReference>
<dbReference type="AlphaFoldDB" id="A0A8D9HLI2"/>